<dbReference type="OrthoDB" id="7961613at2759"/>
<gene>
    <name evidence="10" type="primary">LOC117574589</name>
</gene>
<evidence type="ECO:0000256" key="1">
    <source>
        <dbReference type="ARBA" id="ARBA00005614"/>
    </source>
</evidence>
<feature type="compositionally biased region" description="Polar residues" evidence="7">
    <location>
        <begin position="1"/>
        <end position="12"/>
    </location>
</feature>
<dbReference type="InterPro" id="IPR020456">
    <property type="entry name" value="Acylphosphatase"/>
</dbReference>
<dbReference type="EC" id="3.6.1.7" evidence="2 5"/>
<evidence type="ECO:0000256" key="5">
    <source>
        <dbReference type="PROSITE-ProRule" id="PRU00520"/>
    </source>
</evidence>
<protein>
    <recommendedName>
        <fullName evidence="2 5">acylphosphatase</fullName>
        <ecNumber evidence="2 5">3.6.1.7</ecNumber>
    </recommendedName>
</protein>
<dbReference type="SUPFAM" id="SSF54975">
    <property type="entry name" value="Acylphosphatase/BLUF domain-like"/>
    <property type="match status" value="1"/>
</dbReference>
<keyword evidence="3 5" id="KW-0378">Hydrolase</keyword>
<evidence type="ECO:0000313" key="10">
    <source>
        <dbReference type="RefSeq" id="XP_034114363.1"/>
    </source>
</evidence>
<dbReference type="Proteomes" id="UP000515160">
    <property type="component" value="Chromosome 2R"/>
</dbReference>
<evidence type="ECO:0000256" key="7">
    <source>
        <dbReference type="SAM" id="MobiDB-lite"/>
    </source>
</evidence>
<evidence type="ECO:0000313" key="9">
    <source>
        <dbReference type="Proteomes" id="UP000515160"/>
    </source>
</evidence>
<evidence type="ECO:0000259" key="8">
    <source>
        <dbReference type="PROSITE" id="PS51160"/>
    </source>
</evidence>
<dbReference type="GO" id="GO:0003998">
    <property type="term" value="F:acylphosphatase activity"/>
    <property type="evidence" value="ECO:0007669"/>
    <property type="project" value="UniProtKB-EC"/>
</dbReference>
<dbReference type="PRINTS" id="PR00112">
    <property type="entry name" value="ACYLPHPHTASE"/>
</dbReference>
<evidence type="ECO:0000256" key="3">
    <source>
        <dbReference type="ARBA" id="ARBA00022801"/>
    </source>
</evidence>
<comment type="catalytic activity">
    <reaction evidence="4 5">
        <text>an acyl phosphate + H2O = a carboxylate + phosphate + H(+)</text>
        <dbReference type="Rhea" id="RHEA:14965"/>
        <dbReference type="ChEBI" id="CHEBI:15377"/>
        <dbReference type="ChEBI" id="CHEBI:15378"/>
        <dbReference type="ChEBI" id="CHEBI:29067"/>
        <dbReference type="ChEBI" id="CHEBI:43474"/>
        <dbReference type="ChEBI" id="CHEBI:59918"/>
        <dbReference type="EC" id="3.6.1.7"/>
    </reaction>
</comment>
<dbReference type="RefSeq" id="XP_034114363.1">
    <property type="nucleotide sequence ID" value="XM_034258472.2"/>
</dbReference>
<reference evidence="10" key="1">
    <citation type="submission" date="2025-08" db="UniProtKB">
        <authorList>
            <consortium name="RefSeq"/>
        </authorList>
    </citation>
    <scope>IDENTIFICATION</scope>
    <source>
        <strain evidence="10">15112-1751.03</strain>
        <tissue evidence="10">Whole Adult</tissue>
    </source>
</reference>
<comment type="similarity">
    <text evidence="1 6">Belongs to the acylphosphatase family.</text>
</comment>
<feature type="domain" description="Acylphosphatase-like" evidence="8">
    <location>
        <begin position="46"/>
        <end position="136"/>
    </location>
</feature>
<dbReference type="AlphaFoldDB" id="A0A6P8XMY2"/>
<dbReference type="Gene3D" id="3.30.70.100">
    <property type="match status" value="1"/>
</dbReference>
<dbReference type="PANTHER" id="PTHR10029">
    <property type="entry name" value="ACYLPHOSPHATASE"/>
    <property type="match status" value="1"/>
</dbReference>
<evidence type="ECO:0000256" key="4">
    <source>
        <dbReference type="ARBA" id="ARBA00047645"/>
    </source>
</evidence>
<dbReference type="FunFam" id="3.30.70.100:FF:000011">
    <property type="entry name" value="Acylphosphatase"/>
    <property type="match status" value="1"/>
</dbReference>
<keyword evidence="9" id="KW-1185">Reference proteome</keyword>
<dbReference type="InterPro" id="IPR001792">
    <property type="entry name" value="Acylphosphatase-like_dom"/>
</dbReference>
<dbReference type="InterPro" id="IPR036046">
    <property type="entry name" value="Acylphosphatase-like_dom_sf"/>
</dbReference>
<organism evidence="9 10">
    <name type="scientific">Drosophila albomicans</name>
    <name type="common">Fruit fly</name>
    <dbReference type="NCBI Taxonomy" id="7291"/>
    <lineage>
        <taxon>Eukaryota</taxon>
        <taxon>Metazoa</taxon>
        <taxon>Ecdysozoa</taxon>
        <taxon>Arthropoda</taxon>
        <taxon>Hexapoda</taxon>
        <taxon>Insecta</taxon>
        <taxon>Pterygota</taxon>
        <taxon>Neoptera</taxon>
        <taxon>Endopterygota</taxon>
        <taxon>Diptera</taxon>
        <taxon>Brachycera</taxon>
        <taxon>Muscomorpha</taxon>
        <taxon>Ephydroidea</taxon>
        <taxon>Drosophilidae</taxon>
        <taxon>Drosophila</taxon>
    </lineage>
</organism>
<dbReference type="GeneID" id="117574589"/>
<evidence type="ECO:0000256" key="6">
    <source>
        <dbReference type="RuleBase" id="RU004168"/>
    </source>
</evidence>
<feature type="active site" evidence="5">
    <location>
        <position position="79"/>
    </location>
</feature>
<feature type="region of interest" description="Disordered" evidence="7">
    <location>
        <begin position="1"/>
        <end position="28"/>
    </location>
</feature>
<name>A0A6P8XMY2_DROAB</name>
<sequence>MKSPSVATQTEKSALRTHGTKKTNVLQRPEPAKVSVVENQTVVIKSCEFEVFGIVKDVSFRHYTLRRAQKLGVRGWCMNSENGTILGLIQGNPRSFEAMRLWLTYTGSPTSRIDKCVFGPTTELVEFTFEEFTIRM</sequence>
<dbReference type="PROSITE" id="PS51160">
    <property type="entry name" value="ACYLPHOSPHATASE_3"/>
    <property type="match status" value="1"/>
</dbReference>
<dbReference type="Pfam" id="PF00708">
    <property type="entry name" value="Acylphosphatase"/>
    <property type="match status" value="1"/>
</dbReference>
<dbReference type="PANTHER" id="PTHR10029:SF3">
    <property type="entry name" value="ACYLPHOSPHATASE-RELATED"/>
    <property type="match status" value="1"/>
</dbReference>
<feature type="active site" evidence="5">
    <location>
        <position position="61"/>
    </location>
</feature>
<evidence type="ECO:0000256" key="2">
    <source>
        <dbReference type="ARBA" id="ARBA00012150"/>
    </source>
</evidence>
<proteinExistence type="inferred from homology"/>
<accession>A0A6P8XMY2</accession>